<evidence type="ECO:0000313" key="4">
    <source>
        <dbReference type="Proteomes" id="UP000204391"/>
    </source>
</evidence>
<keyword evidence="4" id="KW-1185">Reference proteome</keyword>
<gene>
    <name evidence="3" type="ORF">CFK40_05630</name>
</gene>
<evidence type="ECO:0000313" key="3">
    <source>
        <dbReference type="EMBL" id="ASN04527.1"/>
    </source>
</evidence>
<dbReference type="AlphaFoldDB" id="A0A221MA53"/>
<dbReference type="KEGG" id="vne:CFK40_05630"/>
<organism evidence="3 4">
    <name type="scientific">Virgibacillus necropolis</name>
    <dbReference type="NCBI Taxonomy" id="163877"/>
    <lineage>
        <taxon>Bacteria</taxon>
        <taxon>Bacillati</taxon>
        <taxon>Bacillota</taxon>
        <taxon>Bacilli</taxon>
        <taxon>Bacillales</taxon>
        <taxon>Bacillaceae</taxon>
        <taxon>Virgibacillus</taxon>
    </lineage>
</organism>
<dbReference type="Proteomes" id="UP000204391">
    <property type="component" value="Chromosome"/>
</dbReference>
<evidence type="ECO:0000256" key="1">
    <source>
        <dbReference type="ARBA" id="ARBA00008720"/>
    </source>
</evidence>
<dbReference type="EMBL" id="CP022437">
    <property type="protein sequence ID" value="ASN04527.1"/>
    <property type="molecule type" value="Genomic_DNA"/>
</dbReference>
<reference evidence="3 4" key="1">
    <citation type="journal article" date="2003" name="Int. J. Syst. Evol. Microbiol.">
        <title>Virgibacillus carmonensis sp. nov., Virgibacillus necropolis sp. nov. and Virgibacillus picturae sp. nov., three novel species isolated from deteriorated mural paintings, transfer of the species of the genus salibacillus to Virgibacillus, as Virgibacillus marismortui comb. nov. and Virgibacillus salexigens comb. nov., and emended description of the genus Virgibacillus.</title>
        <authorList>
            <person name="Heyrman J."/>
            <person name="Logan N.A."/>
            <person name="Busse H.J."/>
            <person name="Balcaen A."/>
            <person name="Lebbe L."/>
            <person name="Rodriguez-Diaz M."/>
            <person name="Swings J."/>
            <person name="De Vos P."/>
        </authorList>
    </citation>
    <scope>NUCLEOTIDE SEQUENCE [LARGE SCALE GENOMIC DNA]</scope>
    <source>
        <strain evidence="3 4">LMG 19488</strain>
    </source>
</reference>
<sequence>MSKDKKIFEEKGKFDVRNHYVKSETSYSMKVAENPLGDPYLWNQLKPQLTENQRKWLQYYVIENMSVNEIAGQENVSTDAVKSWGRGVRKKLKIAVEQRGLERLS</sequence>
<accession>A0A221MA53</accession>
<name>A0A221MA53_9BACI</name>
<dbReference type="OrthoDB" id="9783788at2"/>
<evidence type="ECO:0000256" key="2">
    <source>
        <dbReference type="ARBA" id="ARBA00024764"/>
    </source>
</evidence>
<dbReference type="SUPFAM" id="SSF88659">
    <property type="entry name" value="Sigma3 and sigma4 domains of RNA polymerase sigma factors"/>
    <property type="match status" value="1"/>
</dbReference>
<dbReference type="Gene3D" id="1.10.10.10">
    <property type="entry name" value="Winged helix-like DNA-binding domain superfamily/Winged helix DNA-binding domain"/>
    <property type="match status" value="1"/>
</dbReference>
<comment type="similarity">
    <text evidence="1">Belongs to the UPF0122 family.</text>
</comment>
<dbReference type="InterPro" id="IPR036388">
    <property type="entry name" value="WH-like_DNA-bd_sf"/>
</dbReference>
<dbReference type="Pfam" id="PF04297">
    <property type="entry name" value="UPF0122"/>
    <property type="match status" value="1"/>
</dbReference>
<protein>
    <recommendedName>
        <fullName evidence="5">RNA polymerase sigma factor 70 region 4 type 2 domain-containing protein</fullName>
    </recommendedName>
</protein>
<dbReference type="InterPro" id="IPR013324">
    <property type="entry name" value="RNA_pol_sigma_r3/r4-like"/>
</dbReference>
<comment type="function">
    <text evidence="2">Might take part in the signal recognition particle (SRP) pathway. This is inferred from the conservation of its genetic proximity to ftsY/ffh. May be a regulatory protein.</text>
</comment>
<dbReference type="RefSeq" id="WP_089531351.1">
    <property type="nucleotide sequence ID" value="NZ_CP022437.1"/>
</dbReference>
<evidence type="ECO:0008006" key="5">
    <source>
        <dbReference type="Google" id="ProtNLM"/>
    </source>
</evidence>
<dbReference type="InterPro" id="IPR007394">
    <property type="entry name" value="UPF0122"/>
</dbReference>
<proteinExistence type="inferred from homology"/>